<evidence type="ECO:0000256" key="5">
    <source>
        <dbReference type="ARBA" id="ARBA00022683"/>
    </source>
</evidence>
<dbReference type="CDD" id="cd00211">
    <property type="entry name" value="PTS_IIA_fru"/>
    <property type="match status" value="1"/>
</dbReference>
<accession>A0A412Z2K6</accession>
<dbReference type="GO" id="GO:0016020">
    <property type="term" value="C:membrane"/>
    <property type="evidence" value="ECO:0007669"/>
    <property type="project" value="InterPro"/>
</dbReference>
<evidence type="ECO:0000256" key="4">
    <source>
        <dbReference type="ARBA" id="ARBA00022679"/>
    </source>
</evidence>
<dbReference type="Pfam" id="PF00359">
    <property type="entry name" value="PTS_EIIA_2"/>
    <property type="match status" value="1"/>
</dbReference>
<feature type="domain" description="PTS EIIA type-2" evidence="6">
    <location>
        <begin position="2"/>
        <end position="146"/>
    </location>
</feature>
<dbReference type="Gene3D" id="3.40.930.10">
    <property type="entry name" value="Mannitol-specific EII, Chain A"/>
    <property type="match status" value="1"/>
</dbReference>
<dbReference type="GO" id="GO:0009401">
    <property type="term" value="P:phosphoenolpyruvate-dependent sugar phosphotransferase system"/>
    <property type="evidence" value="ECO:0007669"/>
    <property type="project" value="UniProtKB-KW"/>
</dbReference>
<dbReference type="Proteomes" id="UP000284543">
    <property type="component" value="Unassembled WGS sequence"/>
</dbReference>
<dbReference type="NCBIfam" id="TIGR00848">
    <property type="entry name" value="fruA"/>
    <property type="match status" value="1"/>
</dbReference>
<gene>
    <name evidence="8" type="ORF">DW839_19095</name>
    <name evidence="7" type="ORF">DWW02_19265</name>
</gene>
<dbReference type="InterPro" id="IPR002178">
    <property type="entry name" value="PTS_EIIA_type-2_dom"/>
</dbReference>
<dbReference type="GO" id="GO:0008982">
    <property type="term" value="F:protein-N(PI)-phosphohistidine-sugar phosphotransferase activity"/>
    <property type="evidence" value="ECO:0007669"/>
    <property type="project" value="InterPro"/>
</dbReference>
<keyword evidence="3 7" id="KW-0762">Sugar transport</keyword>
<proteinExistence type="predicted"/>
<dbReference type="PROSITE" id="PS51094">
    <property type="entry name" value="PTS_EIIA_TYPE_2"/>
    <property type="match status" value="1"/>
</dbReference>
<evidence type="ECO:0000313" key="9">
    <source>
        <dbReference type="Proteomes" id="UP000283975"/>
    </source>
</evidence>
<dbReference type="GeneID" id="23111531"/>
<dbReference type="PANTHER" id="PTHR47738">
    <property type="entry name" value="PTS SYSTEM FRUCTOSE-LIKE EIIA COMPONENT-RELATED"/>
    <property type="match status" value="1"/>
</dbReference>
<dbReference type="SUPFAM" id="SSF55804">
    <property type="entry name" value="Phoshotransferase/anion transport protein"/>
    <property type="match status" value="1"/>
</dbReference>
<evidence type="ECO:0000259" key="6">
    <source>
        <dbReference type="PROSITE" id="PS51094"/>
    </source>
</evidence>
<dbReference type="Proteomes" id="UP000283975">
    <property type="component" value="Unassembled WGS sequence"/>
</dbReference>
<reference evidence="9 10" key="1">
    <citation type="submission" date="2018-08" db="EMBL/GenBank/DDBJ databases">
        <title>A genome reference for cultivated species of the human gut microbiota.</title>
        <authorList>
            <person name="Zou Y."/>
            <person name="Xue W."/>
            <person name="Luo G."/>
        </authorList>
    </citation>
    <scope>NUCLEOTIDE SEQUENCE [LARGE SCALE GENOMIC DNA]</scope>
    <source>
        <strain evidence="7 10">AF14-18</strain>
        <strain evidence="8 9">AM35-14</strain>
    </source>
</reference>
<dbReference type="InterPro" id="IPR051541">
    <property type="entry name" value="PTS_SugarTrans_NitroReg"/>
</dbReference>
<name>A0A412Z2K6_9FIRM</name>
<evidence type="ECO:0000256" key="1">
    <source>
        <dbReference type="ARBA" id="ARBA00022448"/>
    </source>
</evidence>
<keyword evidence="5" id="KW-0598">Phosphotransferase system</keyword>
<dbReference type="EMBL" id="QRZM01000008">
    <property type="protein sequence ID" value="RGV74130.1"/>
    <property type="molecule type" value="Genomic_DNA"/>
</dbReference>
<evidence type="ECO:0000256" key="3">
    <source>
        <dbReference type="ARBA" id="ARBA00022597"/>
    </source>
</evidence>
<organism evidence="7 10">
    <name type="scientific">Enterocloster bolteae</name>
    <dbReference type="NCBI Taxonomy" id="208479"/>
    <lineage>
        <taxon>Bacteria</taxon>
        <taxon>Bacillati</taxon>
        <taxon>Bacillota</taxon>
        <taxon>Clostridia</taxon>
        <taxon>Lachnospirales</taxon>
        <taxon>Lachnospiraceae</taxon>
        <taxon>Enterocloster</taxon>
    </lineage>
</organism>
<evidence type="ECO:0000313" key="10">
    <source>
        <dbReference type="Proteomes" id="UP000284543"/>
    </source>
</evidence>
<evidence type="ECO:0000313" key="8">
    <source>
        <dbReference type="EMBL" id="RHC54532.1"/>
    </source>
</evidence>
<sequence>MSKLINENCIVFDMEGSKKDIIRTLSGELYRAGKITDTEEFYQDVLAREAITPTFVGFDMGLPHGKTDHVLEASVCFGRTKEPVVWNEESGETADLIILIAVPLSEAGDTHLKILANLSRRLMHEEFRESLRSSTREQVYTILEEVLEG</sequence>
<dbReference type="EMBL" id="QSHZ01000021">
    <property type="protein sequence ID" value="RHC54532.1"/>
    <property type="molecule type" value="Genomic_DNA"/>
</dbReference>
<dbReference type="InterPro" id="IPR016152">
    <property type="entry name" value="PTrfase/Anion_transptr"/>
</dbReference>
<keyword evidence="2" id="KW-0597">Phosphoprotein</keyword>
<keyword evidence="1" id="KW-0813">Transport</keyword>
<dbReference type="InterPro" id="IPR004715">
    <property type="entry name" value="PTS_IIA_fruc"/>
</dbReference>
<dbReference type="PANTHER" id="PTHR47738:SF2">
    <property type="entry name" value="PTS SYSTEM FRUCTOSE-LIKE EIIA COMPONENT"/>
    <property type="match status" value="1"/>
</dbReference>
<evidence type="ECO:0000313" key="7">
    <source>
        <dbReference type="EMBL" id="RGV74130.1"/>
    </source>
</evidence>
<evidence type="ECO:0000256" key="2">
    <source>
        <dbReference type="ARBA" id="ARBA00022553"/>
    </source>
</evidence>
<keyword evidence="4" id="KW-0808">Transferase</keyword>
<protein>
    <submittedName>
        <fullName evidence="7">PTS sugar transporter subunit IIA</fullName>
    </submittedName>
</protein>
<dbReference type="RefSeq" id="WP_002571194.1">
    <property type="nucleotide sequence ID" value="NZ_BAABXO010000001.1"/>
</dbReference>
<dbReference type="AlphaFoldDB" id="A0A412Z2K6"/>
<comment type="caution">
    <text evidence="7">The sequence shown here is derived from an EMBL/GenBank/DDBJ whole genome shotgun (WGS) entry which is preliminary data.</text>
</comment>